<gene>
    <name evidence="1" type="primary">argB</name>
    <name evidence="1" type="ORF">E5990_09500</name>
</gene>
<reference evidence="1" key="1">
    <citation type="submission" date="2019-04" db="EMBL/GenBank/DDBJ databases">
        <title>Microbes associate with the intestines of laboratory mice.</title>
        <authorList>
            <person name="Navarre W."/>
            <person name="Wong E."/>
            <person name="Huang K.C."/>
            <person name="Tropini C."/>
            <person name="Ng K."/>
            <person name="Yu B."/>
        </authorList>
    </citation>
    <scope>NUCLEOTIDE SEQUENCE</scope>
    <source>
        <strain evidence="1">NM86_A22</strain>
    </source>
</reference>
<dbReference type="EC" id="2.7.2.8" evidence="1"/>
<proteinExistence type="predicted"/>
<organism evidence="1 2">
    <name type="scientific">Muribaculum caecicola</name>
    <dbReference type="NCBI Taxonomy" id="3038144"/>
    <lineage>
        <taxon>Bacteria</taxon>
        <taxon>Pseudomonadati</taxon>
        <taxon>Bacteroidota</taxon>
        <taxon>Bacteroidia</taxon>
        <taxon>Bacteroidales</taxon>
        <taxon>Muribaculaceae</taxon>
        <taxon>Muribaculum</taxon>
    </lineage>
</organism>
<accession>A0AC61S3G8</accession>
<sequence>MEKLTVIKVGGKIVEQPDSLLTLLNAFKQIEGKKILVHGGGRSATALATQMGVETTMINGRRVTDSQMLRIVTMVYAGQVNKSIVATMQALEMQALGMTGADADIIRSHKRPPTPQADFGWVGDVDRISPKPLQMLLESGIIPVIAPLTHDGHGNMLNTNADTMAQAVATGLAPYFDVELTYTFEKPGVMKTDTDLAEDVIPVITPQIFSELTENGTITGGMIPKIENALTALRQGVKLVTITQAENIHSPGSGTKITLE</sequence>
<keyword evidence="2" id="KW-1185">Reference proteome</keyword>
<dbReference type="Proteomes" id="UP000305401">
    <property type="component" value="Unassembled WGS sequence"/>
</dbReference>
<keyword evidence="1" id="KW-0808">Transferase</keyword>
<name>A0AC61S3G8_9BACT</name>
<dbReference type="EMBL" id="SSTG01000150">
    <property type="protein sequence ID" value="THG44917.1"/>
    <property type="molecule type" value="Genomic_DNA"/>
</dbReference>
<protein>
    <submittedName>
        <fullName evidence="1">Acetylglutamate kinase</fullName>
        <ecNumber evidence="1">2.7.2.8</ecNumber>
    </submittedName>
</protein>
<evidence type="ECO:0000313" key="1">
    <source>
        <dbReference type="EMBL" id="THG44917.1"/>
    </source>
</evidence>
<comment type="caution">
    <text evidence="1">The sequence shown here is derived from an EMBL/GenBank/DDBJ whole genome shotgun (WGS) entry which is preliminary data.</text>
</comment>
<evidence type="ECO:0000313" key="2">
    <source>
        <dbReference type="Proteomes" id="UP000305401"/>
    </source>
</evidence>
<keyword evidence="1" id="KW-0418">Kinase</keyword>